<feature type="domain" description="LysM" evidence="4">
    <location>
        <begin position="249"/>
        <end position="293"/>
    </location>
</feature>
<feature type="region of interest" description="Disordered" evidence="1">
    <location>
        <begin position="1"/>
        <end position="160"/>
    </location>
</feature>
<feature type="compositionally biased region" description="Low complexity" evidence="1">
    <location>
        <begin position="332"/>
        <end position="357"/>
    </location>
</feature>
<evidence type="ECO:0000313" key="5">
    <source>
        <dbReference type="EMBL" id="ADU51203.1"/>
    </source>
</evidence>
<protein>
    <submittedName>
        <fullName evidence="5">Polysaccharide deacetylase</fullName>
    </submittedName>
</protein>
<feature type="compositionally biased region" description="Low complexity" evidence="1">
    <location>
        <begin position="144"/>
        <end position="160"/>
    </location>
</feature>
<dbReference type="PANTHER" id="PTHR10587:SF137">
    <property type="entry name" value="4-DEOXY-4-FORMAMIDO-L-ARABINOSE-PHOSPHOUNDECAPRENOL DEFORMYLASE ARND-RELATED"/>
    <property type="match status" value="1"/>
</dbReference>
<dbReference type="InterPro" id="IPR018392">
    <property type="entry name" value="LysM"/>
</dbReference>
<dbReference type="InterPro" id="IPR011330">
    <property type="entry name" value="Glyco_hydro/deAcase_b/a-brl"/>
</dbReference>
<dbReference type="SUPFAM" id="SSF88713">
    <property type="entry name" value="Glycoside hydrolase/deacetylase"/>
    <property type="match status" value="1"/>
</dbReference>
<feature type="domain" description="NodB homology" evidence="3">
    <location>
        <begin position="378"/>
        <end position="556"/>
    </location>
</feature>
<feature type="compositionally biased region" description="Low complexity" evidence="1">
    <location>
        <begin position="204"/>
        <end position="213"/>
    </location>
</feature>
<dbReference type="Gene3D" id="3.20.20.370">
    <property type="entry name" value="Glycoside hydrolase/deacetylase"/>
    <property type="match status" value="1"/>
</dbReference>
<name>E6SK62_THEM7</name>
<feature type="compositionally biased region" description="Low complexity" evidence="1">
    <location>
        <begin position="574"/>
        <end position="592"/>
    </location>
</feature>
<dbReference type="KEGG" id="tmr:Tmar_1090"/>
<dbReference type="SUPFAM" id="SSF54106">
    <property type="entry name" value="LysM domain"/>
    <property type="match status" value="1"/>
</dbReference>
<dbReference type="eggNOG" id="COG1388">
    <property type="taxonomic scope" value="Bacteria"/>
</dbReference>
<accession>E6SK62</accession>
<feature type="compositionally biased region" description="Gly residues" evidence="1">
    <location>
        <begin position="593"/>
        <end position="605"/>
    </location>
</feature>
<dbReference type="AlphaFoldDB" id="E6SK62"/>
<dbReference type="Gene3D" id="3.10.350.10">
    <property type="entry name" value="LysM domain"/>
    <property type="match status" value="1"/>
</dbReference>
<evidence type="ECO:0000313" key="6">
    <source>
        <dbReference type="Proteomes" id="UP000008915"/>
    </source>
</evidence>
<dbReference type="CDD" id="cd00118">
    <property type="entry name" value="LysM"/>
    <property type="match status" value="1"/>
</dbReference>
<evidence type="ECO:0000259" key="3">
    <source>
        <dbReference type="PROSITE" id="PS51677"/>
    </source>
</evidence>
<evidence type="ECO:0000256" key="1">
    <source>
        <dbReference type="SAM" id="MobiDB-lite"/>
    </source>
</evidence>
<evidence type="ECO:0000259" key="4">
    <source>
        <dbReference type="PROSITE" id="PS51782"/>
    </source>
</evidence>
<dbReference type="Pfam" id="PF01476">
    <property type="entry name" value="LysM"/>
    <property type="match status" value="1"/>
</dbReference>
<feature type="region of interest" description="Disordered" evidence="1">
    <location>
        <begin position="289"/>
        <end position="374"/>
    </location>
</feature>
<feature type="compositionally biased region" description="Low complexity" evidence="1">
    <location>
        <begin position="224"/>
        <end position="233"/>
    </location>
</feature>
<gene>
    <name evidence="5" type="ordered locus">Tmar_1090</name>
</gene>
<dbReference type="SMART" id="SM00257">
    <property type="entry name" value="LysM"/>
    <property type="match status" value="1"/>
</dbReference>
<dbReference type="Proteomes" id="UP000008915">
    <property type="component" value="Chromosome"/>
</dbReference>
<dbReference type="CDD" id="cd10917">
    <property type="entry name" value="CE4_NodB_like_6s_7s"/>
    <property type="match status" value="1"/>
</dbReference>
<dbReference type="OrthoDB" id="9812065at2"/>
<dbReference type="InterPro" id="IPR050248">
    <property type="entry name" value="Polysacc_deacetylase_ArnD"/>
</dbReference>
<feature type="domain" description="HTH cro/C1-type" evidence="2">
    <location>
        <begin position="257"/>
        <end position="273"/>
    </location>
</feature>
<feature type="compositionally biased region" description="Gly residues" evidence="1">
    <location>
        <begin position="318"/>
        <end position="331"/>
    </location>
</feature>
<proteinExistence type="predicted"/>
<organism evidence="5 6">
    <name type="scientific">Thermaerobacter marianensis (strain ATCC 700841 / DSM 12885 / JCM 10246 / 7p75a)</name>
    <dbReference type="NCBI Taxonomy" id="644966"/>
    <lineage>
        <taxon>Bacteria</taxon>
        <taxon>Bacillati</taxon>
        <taxon>Bacillota</taxon>
        <taxon>Clostridia</taxon>
        <taxon>Eubacteriales</taxon>
        <taxon>Clostridiales Family XVII. Incertae Sedis</taxon>
        <taxon>Thermaerobacter</taxon>
    </lineage>
</organism>
<dbReference type="Pfam" id="PF01522">
    <property type="entry name" value="Polysacc_deac_1"/>
    <property type="match status" value="1"/>
</dbReference>
<feature type="region of interest" description="Disordered" evidence="1">
    <location>
        <begin position="204"/>
        <end position="233"/>
    </location>
</feature>
<dbReference type="PANTHER" id="PTHR10587">
    <property type="entry name" value="GLYCOSYL TRANSFERASE-RELATED"/>
    <property type="match status" value="1"/>
</dbReference>
<feature type="compositionally biased region" description="Low complexity" evidence="1">
    <location>
        <begin position="121"/>
        <end position="135"/>
    </location>
</feature>
<dbReference type="InterPro" id="IPR036779">
    <property type="entry name" value="LysM_dom_sf"/>
</dbReference>
<dbReference type="HOGENOM" id="CLU_031542_0_0_9"/>
<feature type="compositionally biased region" description="Low complexity" evidence="1">
    <location>
        <begin position="16"/>
        <end position="51"/>
    </location>
</feature>
<feature type="compositionally biased region" description="Gly residues" evidence="1">
    <location>
        <begin position="298"/>
        <end position="307"/>
    </location>
</feature>
<dbReference type="GO" id="GO:0016810">
    <property type="term" value="F:hydrolase activity, acting on carbon-nitrogen (but not peptide) bonds"/>
    <property type="evidence" value="ECO:0007669"/>
    <property type="project" value="InterPro"/>
</dbReference>
<dbReference type="InterPro" id="IPR002509">
    <property type="entry name" value="NODB_dom"/>
</dbReference>
<feature type="compositionally biased region" description="Basic and acidic residues" evidence="1">
    <location>
        <begin position="1"/>
        <end position="15"/>
    </location>
</feature>
<feature type="region of interest" description="Disordered" evidence="1">
    <location>
        <begin position="574"/>
        <end position="605"/>
    </location>
</feature>
<keyword evidence="6" id="KW-1185">Reference proteome</keyword>
<dbReference type="InterPro" id="IPR001387">
    <property type="entry name" value="Cro/C1-type_HTH"/>
</dbReference>
<dbReference type="STRING" id="644966.Tmar_1090"/>
<evidence type="ECO:0000259" key="2">
    <source>
        <dbReference type="PROSITE" id="PS50943"/>
    </source>
</evidence>
<dbReference type="PROSITE" id="PS50943">
    <property type="entry name" value="HTH_CROC1"/>
    <property type="match status" value="1"/>
</dbReference>
<sequence>MVTENAKRTADEGAPERGAAGAPAAAPPAAGGSPPAAAAGAGRAGPPVGAVMARPNPPRPAVGLPVQPARHLPRREAGGRPPASRRRDKPVPQGRPQNPPQDRPVFLVPAGPFPAKATLSAGPDRAAGPAPVAARGAEDGGGAPEAASPAAAAKPPGGLGRAAAPVWPWVPVLVACIVAALAGWATGQAWKDLAGWPAAPIGRGIPPAGGTAPVHGTEPSGRDGASPAAAPASGPLGLLSQTVLAAEPAVHVVQKGETLYRIARRYGVSVDELARFNGLDDPAHIQAGQRLRIPPAGRGAGTAGEGVGRSVARTPASGVGGRPAAGTGTGSVPGSPASSGSQPDQDGGPSAPASAGRPAGGSGAGGGGDGAGSSGSGGVVALTFNDGPDPATWPALLQALDAAGVKATFFLEGARAQQFPQLVQELVRRGHQVENHGWSHRSPEELGEAATRAEIRRTAALLGRLAGRPPLYYRPAGALRDPAVFRWAREEGHRVLLWTNIGAPDVPPPPPDQLAARVAASAYNGGVLMLHATQPATVEALPQLLDRLAARGLQPVTVDRLLEILQAAGTASGAIAGAPEGDPAASGATGSPDPGGTGGAGSSGA</sequence>
<dbReference type="eggNOG" id="COG0726">
    <property type="taxonomic scope" value="Bacteria"/>
</dbReference>
<dbReference type="GO" id="GO:0005975">
    <property type="term" value="P:carbohydrate metabolic process"/>
    <property type="evidence" value="ECO:0007669"/>
    <property type="project" value="InterPro"/>
</dbReference>
<dbReference type="EMBL" id="CP002344">
    <property type="protein sequence ID" value="ADU51203.1"/>
    <property type="molecule type" value="Genomic_DNA"/>
</dbReference>
<dbReference type="PROSITE" id="PS51677">
    <property type="entry name" value="NODB"/>
    <property type="match status" value="1"/>
</dbReference>
<reference evidence="5 6" key="1">
    <citation type="journal article" date="2010" name="Stand. Genomic Sci.">
        <title>Complete genome sequence of Thermaerobacter marianensis type strain (7p75a).</title>
        <authorList>
            <person name="Han C."/>
            <person name="Gu W."/>
            <person name="Zhang X."/>
            <person name="Lapidus A."/>
            <person name="Nolan M."/>
            <person name="Copeland A."/>
            <person name="Lucas S."/>
            <person name="Del Rio T.G."/>
            <person name="Tice H."/>
            <person name="Cheng J.F."/>
            <person name="Tapia R."/>
            <person name="Goodwin L."/>
            <person name="Pitluck S."/>
            <person name="Pagani I."/>
            <person name="Ivanova N."/>
            <person name="Mavromatis K."/>
            <person name="Mikhailova N."/>
            <person name="Pati A."/>
            <person name="Chen A."/>
            <person name="Palaniappan K."/>
            <person name="Land M."/>
            <person name="Hauser L."/>
            <person name="Chang Y.J."/>
            <person name="Jeffries C.D."/>
            <person name="Schneider S."/>
            <person name="Rohde M."/>
            <person name="Goker M."/>
            <person name="Pukall R."/>
            <person name="Woyke T."/>
            <person name="Bristow J."/>
            <person name="Eisen J.A."/>
            <person name="Markowitz V."/>
            <person name="Hugenholtz P."/>
            <person name="Kyrpides N.C."/>
            <person name="Klenk H.P."/>
            <person name="Detter J.C."/>
        </authorList>
    </citation>
    <scope>NUCLEOTIDE SEQUENCE [LARGE SCALE GENOMIC DNA]</scope>
    <source>
        <strain evidence="6">ATCC 700841 / DSM 12885 / JCM 10246 / 7p75a</strain>
    </source>
</reference>
<reference evidence="6" key="2">
    <citation type="journal article" date="2010" name="Stand. Genomic Sci.">
        <title>Complete genome sequence of Thermaerobacter marianensis type strain (7p75aT).</title>
        <authorList>
            <person name="Han C."/>
            <person name="Gu W."/>
            <person name="Zhang X."/>
            <person name="Lapidus A."/>
            <person name="Nolan M."/>
            <person name="Copeland A."/>
            <person name="Lucas S."/>
            <person name="Glavina Del Rio T."/>
            <person name="Tice H."/>
            <person name="Cheng J."/>
            <person name="Tapia R."/>
            <person name="Goodwin L."/>
            <person name="Pitluck S."/>
            <person name="Pagani I."/>
            <person name="Ivanova N."/>
            <person name="Mavromatis K."/>
            <person name="Mikhailova N."/>
            <person name="Pati A."/>
            <person name="Chen A."/>
            <person name="Palaniappan K."/>
            <person name="Land M."/>
            <person name="Hauser L."/>
            <person name="Chang Y."/>
            <person name="Jeffries C."/>
            <person name="Schneider S."/>
            <person name="Rohde M."/>
            <person name="Goker M."/>
            <person name="Pukall R."/>
            <person name="Woyke T."/>
            <person name="Bristow J."/>
            <person name="Eisen J."/>
            <person name="Markowitz V."/>
            <person name="Hugenholtz P."/>
            <person name="Kyrpides N."/>
            <person name="Klenk H."/>
            <person name="Detter J."/>
        </authorList>
    </citation>
    <scope>NUCLEOTIDE SEQUENCE [LARGE SCALE GENOMIC DNA]</scope>
    <source>
        <strain evidence="6">ATCC 700841 / DSM 12885 / JCM 10246 / 7p75a</strain>
    </source>
</reference>
<feature type="compositionally biased region" description="Gly residues" evidence="1">
    <location>
        <begin position="358"/>
        <end position="374"/>
    </location>
</feature>
<dbReference type="PROSITE" id="PS51782">
    <property type="entry name" value="LYSM"/>
    <property type="match status" value="1"/>
</dbReference>